<organism evidence="3 4">
    <name type="scientific">Scopulibacillus cellulosilyticus</name>
    <dbReference type="NCBI Taxonomy" id="2665665"/>
    <lineage>
        <taxon>Bacteria</taxon>
        <taxon>Bacillati</taxon>
        <taxon>Bacillota</taxon>
        <taxon>Bacilli</taxon>
        <taxon>Bacillales</taxon>
        <taxon>Sporolactobacillaceae</taxon>
        <taxon>Scopulibacillus</taxon>
    </lineage>
</organism>
<keyword evidence="4" id="KW-1185">Reference proteome</keyword>
<comment type="caution">
    <text evidence="3">The sequence shown here is derived from an EMBL/GenBank/DDBJ whole genome shotgun (WGS) entry which is preliminary data.</text>
</comment>
<evidence type="ECO:0000313" key="4">
    <source>
        <dbReference type="Proteomes" id="UP001596505"/>
    </source>
</evidence>
<protein>
    <submittedName>
        <fullName evidence="3">HesB/YadR/YfhF family protein</fullName>
    </submittedName>
</protein>
<feature type="domain" description="Core" evidence="2">
    <location>
        <begin position="1"/>
        <end position="93"/>
    </location>
</feature>
<accession>A0ABW2Q2G9</accession>
<gene>
    <name evidence="3" type="ORF">ACFQRG_17700</name>
</gene>
<dbReference type="EMBL" id="JBHTCO010000039">
    <property type="protein sequence ID" value="MFC7394761.1"/>
    <property type="molecule type" value="Genomic_DNA"/>
</dbReference>
<dbReference type="Proteomes" id="UP001596505">
    <property type="component" value="Unassembled WGS sequence"/>
</dbReference>
<reference evidence="4" key="1">
    <citation type="journal article" date="2019" name="Int. J. Syst. Evol. Microbiol.">
        <title>The Global Catalogue of Microorganisms (GCM) 10K type strain sequencing project: providing services to taxonomists for standard genome sequencing and annotation.</title>
        <authorList>
            <consortium name="The Broad Institute Genomics Platform"/>
            <consortium name="The Broad Institute Genome Sequencing Center for Infectious Disease"/>
            <person name="Wu L."/>
            <person name="Ma J."/>
        </authorList>
    </citation>
    <scope>NUCLEOTIDE SEQUENCE [LARGE SCALE GENOMIC DNA]</scope>
    <source>
        <strain evidence="4">CGMCC 1.16305</strain>
    </source>
</reference>
<dbReference type="RefSeq" id="WP_380968567.1">
    <property type="nucleotide sequence ID" value="NZ_JBHTCO010000039.1"/>
</dbReference>
<dbReference type="Gene3D" id="2.60.300.12">
    <property type="entry name" value="HesB-like domain"/>
    <property type="match status" value="1"/>
</dbReference>
<comment type="similarity">
    <text evidence="1">Belongs to the HesB/IscA family.</text>
</comment>
<dbReference type="InterPro" id="IPR008326">
    <property type="entry name" value="PdhI-like"/>
</dbReference>
<dbReference type="InterPro" id="IPR035903">
    <property type="entry name" value="HesB-like_dom_sf"/>
</dbReference>
<dbReference type="Pfam" id="PF01521">
    <property type="entry name" value="Fe-S_biosyn"/>
    <property type="match status" value="1"/>
</dbReference>
<sequence length="97" mass="11104">MKLTVTPAAVTWFKEEWDFEEGDQIKLFVRYGGDSTIHAAFSMGIVKDEPKNIGISTIADGITFYVEQDELWYLDGRDLTLDYSQEKDEIDFQVSGK</sequence>
<evidence type="ECO:0000313" key="3">
    <source>
        <dbReference type="EMBL" id="MFC7394761.1"/>
    </source>
</evidence>
<dbReference type="SUPFAM" id="SSF89360">
    <property type="entry name" value="HesB-like domain"/>
    <property type="match status" value="1"/>
</dbReference>
<name>A0ABW2Q2G9_9BACL</name>
<dbReference type="InterPro" id="IPR000361">
    <property type="entry name" value="ATAP_core_dom"/>
</dbReference>
<evidence type="ECO:0000256" key="1">
    <source>
        <dbReference type="ARBA" id="ARBA00006718"/>
    </source>
</evidence>
<dbReference type="PIRSF" id="PIRSF034852">
    <property type="entry name" value="UCP034852"/>
    <property type="match status" value="1"/>
</dbReference>
<evidence type="ECO:0000259" key="2">
    <source>
        <dbReference type="Pfam" id="PF01521"/>
    </source>
</evidence>
<proteinExistence type="inferred from homology"/>